<evidence type="ECO:0000313" key="1">
    <source>
        <dbReference type="EMBL" id="KDR96013.1"/>
    </source>
</evidence>
<organism evidence="1 2">
    <name type="scientific">Peptoclostridium litorale DSM 5388</name>
    <dbReference type="NCBI Taxonomy" id="1121324"/>
    <lineage>
        <taxon>Bacteria</taxon>
        <taxon>Bacillati</taxon>
        <taxon>Bacillota</taxon>
        <taxon>Clostridia</taxon>
        <taxon>Peptostreptococcales</taxon>
        <taxon>Peptoclostridiaceae</taxon>
        <taxon>Peptoclostridium</taxon>
    </lineage>
</organism>
<dbReference type="InterPro" id="IPR028994">
    <property type="entry name" value="Integrin_alpha_N"/>
</dbReference>
<dbReference type="PROSITE" id="PS51257">
    <property type="entry name" value="PROKAR_LIPOPROTEIN"/>
    <property type="match status" value="1"/>
</dbReference>
<dbReference type="STRING" id="1121324.CLIT_5c00230"/>
<dbReference type="EMBL" id="JJMM01000005">
    <property type="protein sequence ID" value="KDR96013.1"/>
    <property type="molecule type" value="Genomic_DNA"/>
</dbReference>
<evidence type="ECO:0000313" key="2">
    <source>
        <dbReference type="Proteomes" id="UP000027946"/>
    </source>
</evidence>
<dbReference type="eggNOG" id="COG0457">
    <property type="taxonomic scope" value="Bacteria"/>
</dbReference>
<sequence>MDVKKRLAAIVILAALVFSGCSDMLLKEPKELMKPPRLSRGQEKIRKFISNTIPEECVLSAPLEMKKLAAINFVDINADGTDEIIAFYKYREHPRYGMLVIGQDGGKLKKMTDIEAPGEGIDYVSFIDMDYDGLSEIQIGWEAHANEKDYRELYIYRFNNARLEKVFSSEYDELAIDNLDSDRSFEIVLLNLQGQYGEDGVYAQLFKYRDQSVEKTDELQLEPYEYITDFYSVKSGRLSEGKKGVFIDFRYSSESFATEVLIVENSMLERVFKRQTYREYAQFDEIYEETYKVYEIDSSDVDGDGVVEIGKPIRPLGYEDAPKLSIPWIWGWYKWDGDGGLRLSRESFLNSSEGYELLFPERWNDNMTVTRSGFGEKPGWITISYIEKNAQKVIPIYTIFTINSELEYNKNQYKDLNRFMGIKGKDGARYILRSDYKDNEITELADDEYRNMIMTRDEIFDNFKILR</sequence>
<dbReference type="SUPFAM" id="SSF69318">
    <property type="entry name" value="Integrin alpha N-terminal domain"/>
    <property type="match status" value="1"/>
</dbReference>
<dbReference type="RefSeq" id="WP_038262480.1">
    <property type="nucleotide sequence ID" value="NZ_FSRH01000007.1"/>
</dbReference>
<dbReference type="AlphaFoldDB" id="A0A069RGV0"/>
<comment type="caution">
    <text evidence="1">The sequence shown here is derived from an EMBL/GenBank/DDBJ whole genome shotgun (WGS) entry which is preliminary data.</text>
</comment>
<evidence type="ECO:0008006" key="3">
    <source>
        <dbReference type="Google" id="ProtNLM"/>
    </source>
</evidence>
<name>A0A069RGV0_PEPLI</name>
<accession>A0A069RGV0</accession>
<reference evidence="1 2" key="1">
    <citation type="submission" date="2014-03" db="EMBL/GenBank/DDBJ databases">
        <title>Genome sequence of Clostridium litorale W6, DSM 5388.</title>
        <authorList>
            <person name="Poehlein A."/>
            <person name="Jagirdar A."/>
            <person name="Khonsari B."/>
            <person name="Chibani C.M."/>
            <person name="Gutierrez Gutierrez D.A."/>
            <person name="Davydova E."/>
            <person name="Alghaithi H.S."/>
            <person name="Nair K.P."/>
            <person name="Dhamotharan K."/>
            <person name="Chandran L."/>
            <person name="G W."/>
            <person name="Daniel R."/>
        </authorList>
    </citation>
    <scope>NUCLEOTIDE SEQUENCE [LARGE SCALE GENOMIC DNA]</scope>
    <source>
        <strain evidence="1 2">W6</strain>
    </source>
</reference>
<dbReference type="OrthoDB" id="1743319at2"/>
<proteinExistence type="predicted"/>
<keyword evidence="2" id="KW-1185">Reference proteome</keyword>
<dbReference type="Proteomes" id="UP000027946">
    <property type="component" value="Unassembled WGS sequence"/>
</dbReference>
<gene>
    <name evidence="1" type="ORF">CLIT_5c00230</name>
</gene>
<protein>
    <recommendedName>
        <fullName evidence="3">Lipoprotein</fullName>
    </recommendedName>
</protein>